<organism evidence="7 8">
    <name type="scientific">Desulfofundulus australicus DSM 11792</name>
    <dbReference type="NCBI Taxonomy" id="1121425"/>
    <lineage>
        <taxon>Bacteria</taxon>
        <taxon>Bacillati</taxon>
        <taxon>Bacillota</taxon>
        <taxon>Clostridia</taxon>
        <taxon>Eubacteriales</taxon>
        <taxon>Peptococcaceae</taxon>
        <taxon>Desulfofundulus</taxon>
    </lineage>
</organism>
<evidence type="ECO:0000256" key="2">
    <source>
        <dbReference type="ARBA" id="ARBA00022723"/>
    </source>
</evidence>
<protein>
    <submittedName>
        <fullName evidence="7">Carbon-monoxide dehydrogenase iron sulfur subunit</fullName>
    </submittedName>
</protein>
<feature type="domain" description="4Fe-4S ferredoxin-type" evidence="6">
    <location>
        <begin position="84"/>
        <end position="113"/>
    </location>
</feature>
<evidence type="ECO:0000256" key="4">
    <source>
        <dbReference type="ARBA" id="ARBA00023004"/>
    </source>
</evidence>
<dbReference type="InterPro" id="IPR017900">
    <property type="entry name" value="4Fe4S_Fe_S_CS"/>
</dbReference>
<feature type="domain" description="4Fe-4S ferredoxin-type" evidence="6">
    <location>
        <begin position="2"/>
        <end position="30"/>
    </location>
</feature>
<dbReference type="Pfam" id="PF12800">
    <property type="entry name" value="Fer4_4"/>
    <property type="match status" value="1"/>
</dbReference>
<keyword evidence="8" id="KW-1185">Reference proteome</keyword>
<reference evidence="8" key="1">
    <citation type="submission" date="2016-11" db="EMBL/GenBank/DDBJ databases">
        <authorList>
            <person name="Varghese N."/>
            <person name="Submissions S."/>
        </authorList>
    </citation>
    <scope>NUCLEOTIDE SEQUENCE [LARGE SCALE GENOMIC DNA]</scope>
    <source>
        <strain evidence="8">DSM 11792</strain>
    </source>
</reference>
<dbReference type="OrthoDB" id="9810688at2"/>
<evidence type="ECO:0000256" key="5">
    <source>
        <dbReference type="ARBA" id="ARBA00023014"/>
    </source>
</evidence>
<keyword evidence="1" id="KW-0004">4Fe-4S</keyword>
<dbReference type="PANTHER" id="PTHR42859">
    <property type="entry name" value="OXIDOREDUCTASE"/>
    <property type="match status" value="1"/>
</dbReference>
<dbReference type="CDD" id="cd10563">
    <property type="entry name" value="CooF_like"/>
    <property type="match status" value="1"/>
</dbReference>
<dbReference type="Pfam" id="PF13247">
    <property type="entry name" value="Fer4_11"/>
    <property type="match status" value="1"/>
</dbReference>
<keyword evidence="2" id="KW-0479">Metal-binding</keyword>
<dbReference type="InterPro" id="IPR050294">
    <property type="entry name" value="RnfB_subfamily"/>
</dbReference>
<keyword evidence="5" id="KW-0411">Iron-sulfur</keyword>
<name>A0A1M5BPJ6_9FIRM</name>
<dbReference type="SUPFAM" id="SSF54862">
    <property type="entry name" value="4Fe-4S ferredoxins"/>
    <property type="match status" value="1"/>
</dbReference>
<proteinExistence type="predicted"/>
<dbReference type="AlphaFoldDB" id="A0A1M5BPJ6"/>
<accession>A0A1M5BPJ6</accession>
<dbReference type="GO" id="GO:0046872">
    <property type="term" value="F:metal ion binding"/>
    <property type="evidence" value="ECO:0007669"/>
    <property type="project" value="UniProtKB-KW"/>
</dbReference>
<evidence type="ECO:0000256" key="1">
    <source>
        <dbReference type="ARBA" id="ARBA00022485"/>
    </source>
</evidence>
<keyword evidence="3" id="KW-0677">Repeat</keyword>
<dbReference type="GO" id="GO:0051539">
    <property type="term" value="F:4 iron, 4 sulfur cluster binding"/>
    <property type="evidence" value="ECO:0007669"/>
    <property type="project" value="UniProtKB-KW"/>
</dbReference>
<evidence type="ECO:0000313" key="8">
    <source>
        <dbReference type="Proteomes" id="UP000184196"/>
    </source>
</evidence>
<dbReference type="PROSITE" id="PS51379">
    <property type="entry name" value="4FE4S_FER_2"/>
    <property type="match status" value="2"/>
</dbReference>
<gene>
    <name evidence="7" type="ORF">SAMN02745218_02267</name>
</gene>
<dbReference type="RefSeq" id="WP_013821664.1">
    <property type="nucleotide sequence ID" value="NZ_FQUW01000030.1"/>
</dbReference>
<evidence type="ECO:0000259" key="6">
    <source>
        <dbReference type="PROSITE" id="PS51379"/>
    </source>
</evidence>
<evidence type="ECO:0000256" key="3">
    <source>
        <dbReference type="ARBA" id="ARBA00022737"/>
    </source>
</evidence>
<dbReference type="PANTHER" id="PTHR42859:SF17">
    <property type="entry name" value="ELECTRON TRANSPORT PROTEIN HYDN-RELATED"/>
    <property type="match status" value="1"/>
</dbReference>
<evidence type="ECO:0000313" key="7">
    <source>
        <dbReference type="EMBL" id="SHF44340.1"/>
    </source>
</evidence>
<dbReference type="Gene3D" id="3.30.70.20">
    <property type="match status" value="2"/>
</dbReference>
<sequence length="148" mass="16403">MPRVVVKPEVCIGCHLCEVWCVVAHSRSKNILKAFLHETPRPVPRVVVEENLPFTLPVHCRHCTEPSCVEACISGALYRDPLTGRVEHDAGRCVGCYSCVMACPYGAVVIDEVNRKVARCDLCKEMGEPACVKQCPNRALVYQDSFTS</sequence>
<dbReference type="Proteomes" id="UP000184196">
    <property type="component" value="Unassembled WGS sequence"/>
</dbReference>
<dbReference type="PROSITE" id="PS00198">
    <property type="entry name" value="4FE4S_FER_1"/>
    <property type="match status" value="1"/>
</dbReference>
<dbReference type="InterPro" id="IPR017896">
    <property type="entry name" value="4Fe4S_Fe-S-bd"/>
</dbReference>
<keyword evidence="4" id="KW-0408">Iron</keyword>
<dbReference type="EMBL" id="FQUW01000030">
    <property type="protein sequence ID" value="SHF44340.1"/>
    <property type="molecule type" value="Genomic_DNA"/>
</dbReference>